<dbReference type="SUPFAM" id="SSF52540">
    <property type="entry name" value="P-loop containing nucleoside triphosphate hydrolases"/>
    <property type="match status" value="1"/>
</dbReference>
<dbReference type="GO" id="GO:0030256">
    <property type="term" value="C:type I protein secretion system complex"/>
    <property type="evidence" value="ECO:0007669"/>
    <property type="project" value="InterPro"/>
</dbReference>
<evidence type="ECO:0000313" key="10">
    <source>
        <dbReference type="Proteomes" id="UP000248021"/>
    </source>
</evidence>
<dbReference type="SUPFAM" id="SSF90123">
    <property type="entry name" value="ABC transporter transmembrane region"/>
    <property type="match status" value="1"/>
</dbReference>
<keyword evidence="10" id="KW-1185">Reference proteome</keyword>
<reference evidence="9 10" key="1">
    <citation type="submission" date="2018-05" db="EMBL/GenBank/DDBJ databases">
        <title>Genomic Encyclopedia of Type Strains, Phase IV (KMG-IV): sequencing the most valuable type-strain genomes for metagenomic binning, comparative biology and taxonomic classification.</title>
        <authorList>
            <person name="Goeker M."/>
        </authorList>
    </citation>
    <scope>NUCLEOTIDE SEQUENCE [LARGE SCALE GENOMIC DNA]</scope>
    <source>
        <strain evidence="9 10">DSM 6462</strain>
    </source>
</reference>
<dbReference type="NCBIfam" id="TIGR01842">
    <property type="entry name" value="type_I_sec_PrtD"/>
    <property type="match status" value="1"/>
</dbReference>
<dbReference type="Proteomes" id="UP000248021">
    <property type="component" value="Unassembled WGS sequence"/>
</dbReference>
<feature type="transmembrane region" description="Helical" evidence="8">
    <location>
        <begin position="32"/>
        <end position="58"/>
    </location>
</feature>
<keyword evidence="6 8" id="KW-1133">Transmembrane helix</keyword>
<evidence type="ECO:0000256" key="5">
    <source>
        <dbReference type="ARBA" id="ARBA00022840"/>
    </source>
</evidence>
<feature type="transmembrane region" description="Helical" evidence="8">
    <location>
        <begin position="70"/>
        <end position="90"/>
    </location>
</feature>
<evidence type="ECO:0000256" key="4">
    <source>
        <dbReference type="ARBA" id="ARBA00022741"/>
    </source>
</evidence>
<dbReference type="Pfam" id="PF00664">
    <property type="entry name" value="ABC_membrane"/>
    <property type="match status" value="1"/>
</dbReference>
<proteinExistence type="inferred from homology"/>
<feature type="transmembrane region" description="Helical" evidence="8">
    <location>
        <begin position="258"/>
        <end position="276"/>
    </location>
</feature>
<dbReference type="GO" id="GO:0005886">
    <property type="term" value="C:plasma membrane"/>
    <property type="evidence" value="ECO:0007669"/>
    <property type="project" value="UniProtKB-SubCell"/>
</dbReference>
<protein>
    <submittedName>
        <fullName evidence="9">ATP-binding cassette subfamily C protein</fullName>
    </submittedName>
</protein>
<comment type="subcellular location">
    <subcellularLocation>
        <location evidence="1">Cell membrane</location>
        <topology evidence="1">Multi-pass membrane protein</topology>
    </subcellularLocation>
</comment>
<evidence type="ECO:0000256" key="8">
    <source>
        <dbReference type="SAM" id="Phobius"/>
    </source>
</evidence>
<dbReference type="GO" id="GO:0140359">
    <property type="term" value="F:ABC-type transporter activity"/>
    <property type="evidence" value="ECO:0007669"/>
    <property type="project" value="InterPro"/>
</dbReference>
<dbReference type="GO" id="GO:0034040">
    <property type="term" value="F:ATPase-coupled lipid transmembrane transporter activity"/>
    <property type="evidence" value="ECO:0007669"/>
    <property type="project" value="TreeGrafter"/>
</dbReference>
<keyword evidence="5 9" id="KW-0067">ATP-binding</keyword>
<keyword evidence="4" id="KW-0547">Nucleotide-binding</keyword>
<evidence type="ECO:0000256" key="1">
    <source>
        <dbReference type="ARBA" id="ARBA00004651"/>
    </source>
</evidence>
<organism evidence="9 10">
    <name type="scientific">Chelatococcus asaccharovorans</name>
    <dbReference type="NCBI Taxonomy" id="28210"/>
    <lineage>
        <taxon>Bacteria</taxon>
        <taxon>Pseudomonadati</taxon>
        <taxon>Pseudomonadota</taxon>
        <taxon>Alphaproteobacteria</taxon>
        <taxon>Hyphomicrobiales</taxon>
        <taxon>Chelatococcaceae</taxon>
        <taxon>Chelatococcus</taxon>
    </lineage>
</organism>
<dbReference type="SMART" id="SM00382">
    <property type="entry name" value="AAA"/>
    <property type="match status" value="1"/>
</dbReference>
<dbReference type="AlphaFoldDB" id="A0A2V3U3W9"/>
<dbReference type="InterPro" id="IPR011527">
    <property type="entry name" value="ABC1_TM_dom"/>
</dbReference>
<dbReference type="GO" id="GO:0016887">
    <property type="term" value="F:ATP hydrolysis activity"/>
    <property type="evidence" value="ECO:0007669"/>
    <property type="project" value="InterPro"/>
</dbReference>
<keyword evidence="7 8" id="KW-0472">Membrane</keyword>
<evidence type="ECO:0000256" key="2">
    <source>
        <dbReference type="ARBA" id="ARBA00005417"/>
    </source>
</evidence>
<dbReference type="InterPro" id="IPR003593">
    <property type="entry name" value="AAA+_ATPase"/>
</dbReference>
<comment type="caution">
    <text evidence="9">The sequence shown here is derived from an EMBL/GenBank/DDBJ whole genome shotgun (WGS) entry which is preliminary data.</text>
</comment>
<dbReference type="GO" id="GO:0005524">
    <property type="term" value="F:ATP binding"/>
    <property type="evidence" value="ECO:0007669"/>
    <property type="project" value="UniProtKB-KW"/>
</dbReference>
<dbReference type="InterPro" id="IPR010128">
    <property type="entry name" value="ATPase_T1SS_PrtD-like"/>
</dbReference>
<dbReference type="InterPro" id="IPR017871">
    <property type="entry name" value="ABC_transporter-like_CS"/>
</dbReference>
<evidence type="ECO:0000256" key="6">
    <source>
        <dbReference type="ARBA" id="ARBA00022989"/>
    </source>
</evidence>
<dbReference type="PROSITE" id="PS00211">
    <property type="entry name" value="ABC_TRANSPORTER_1"/>
    <property type="match status" value="1"/>
</dbReference>
<dbReference type="Gene3D" id="3.40.50.300">
    <property type="entry name" value="P-loop containing nucleotide triphosphate hydrolases"/>
    <property type="match status" value="1"/>
</dbReference>
<evidence type="ECO:0000313" key="9">
    <source>
        <dbReference type="EMBL" id="PXW51857.1"/>
    </source>
</evidence>
<keyword evidence="3 8" id="KW-0812">Transmembrane</keyword>
<dbReference type="Pfam" id="PF00005">
    <property type="entry name" value="ABC_tran"/>
    <property type="match status" value="1"/>
</dbReference>
<name>A0A2V3U3W9_9HYPH</name>
<dbReference type="GO" id="GO:0030253">
    <property type="term" value="P:protein secretion by the type I secretion system"/>
    <property type="evidence" value="ECO:0007669"/>
    <property type="project" value="InterPro"/>
</dbReference>
<dbReference type="InterPro" id="IPR003439">
    <property type="entry name" value="ABC_transporter-like_ATP-bd"/>
</dbReference>
<dbReference type="InterPro" id="IPR036640">
    <property type="entry name" value="ABC1_TM_sf"/>
</dbReference>
<feature type="transmembrane region" description="Helical" evidence="8">
    <location>
        <begin position="139"/>
        <end position="161"/>
    </location>
</feature>
<dbReference type="Gene3D" id="1.20.1560.10">
    <property type="entry name" value="ABC transporter type 1, transmembrane domain"/>
    <property type="match status" value="1"/>
</dbReference>
<dbReference type="InterPro" id="IPR039421">
    <property type="entry name" value="Type_1_exporter"/>
</dbReference>
<dbReference type="PANTHER" id="PTHR24221:SF248">
    <property type="entry name" value="ABC TRANSPORTER TRANSMEMBRANE REGION"/>
    <property type="match status" value="1"/>
</dbReference>
<feature type="transmembrane region" description="Helical" evidence="8">
    <location>
        <begin position="167"/>
        <end position="186"/>
    </location>
</feature>
<gene>
    <name evidence="9" type="ORF">C7450_11812</name>
</gene>
<dbReference type="PANTHER" id="PTHR24221">
    <property type="entry name" value="ATP-BINDING CASSETTE SUB-FAMILY B"/>
    <property type="match status" value="1"/>
</dbReference>
<evidence type="ECO:0000256" key="7">
    <source>
        <dbReference type="ARBA" id="ARBA00023136"/>
    </source>
</evidence>
<dbReference type="PROSITE" id="PS50893">
    <property type="entry name" value="ABC_TRANSPORTER_2"/>
    <property type="match status" value="1"/>
</dbReference>
<dbReference type="EMBL" id="QJJK01000018">
    <property type="protein sequence ID" value="PXW51857.1"/>
    <property type="molecule type" value="Genomic_DNA"/>
</dbReference>
<sequence>MLLSSWLPHHLLGTTASKPTPLEQAIRKARPAIGYVALFTSVTSVLGFVTPIYMMNVYDRVLSSRSVDTLLALSLIAAFLLLIAAVIRFIRTAMLKRLGAWCDEEVAPQLFSAIQTAALTSPNRGEVQALRDLDTFREFWVNHGLVTVFSAMYTPIFLVALFVLSPYLGILALVAVAIIAVLAVLIEKAMWPGLKKASEANIRASTHARMAMRNVESVHAMGMRNAMADAWHEEHRAALAWNAYAAERAAPYTTASTFISAGMMIAVLGAAAFLALEGQISPGAIFAANLIFRQATGPLRSLIQQWKGFLGSRLAYGRLQTLFREAGMQAERVVLPRPEGALSVENATLSIYDSKQIVLRNVDFAIEPGDVLGIIGPSGAGKSTLSRALVGLIRPTLGTIRIDGADLEHWAPDELGRYVGYLPQNVELLAGTVAENVRRFRPRDDAGVIEAAKLVGVHDLIQSLPAGYNTRLGEDGIGLSGGQRQRIALARAAYGRPSYVVLDEPNSNLDAAGEAALTRAILTLKEAGTTVVLVTHKAQILSCVDKIAVLGNGTLMHFGLRDDVLKRLSTPKIVPIKGQQPELLARR</sequence>
<comment type="similarity">
    <text evidence="2">Belongs to the ABC transporter superfamily.</text>
</comment>
<dbReference type="PROSITE" id="PS50929">
    <property type="entry name" value="ABC_TM1F"/>
    <property type="match status" value="1"/>
</dbReference>
<dbReference type="RefSeq" id="WP_170147519.1">
    <property type="nucleotide sequence ID" value="NZ_CAKNFM010000006.1"/>
</dbReference>
<evidence type="ECO:0000256" key="3">
    <source>
        <dbReference type="ARBA" id="ARBA00022692"/>
    </source>
</evidence>
<dbReference type="InterPro" id="IPR027417">
    <property type="entry name" value="P-loop_NTPase"/>
</dbReference>
<accession>A0A2V3U3W9</accession>